<gene>
    <name evidence="2" type="ORF">CLW00_107162</name>
</gene>
<evidence type="ECO:0000313" key="3">
    <source>
        <dbReference type="Proteomes" id="UP000238157"/>
    </source>
</evidence>
<keyword evidence="1" id="KW-0812">Transmembrane</keyword>
<accession>A0A2T0WK57</accession>
<proteinExistence type="predicted"/>
<dbReference type="AlphaFoldDB" id="A0A2T0WK57"/>
<keyword evidence="3" id="KW-1185">Reference proteome</keyword>
<sequence length="140" mass="16347">MTNTQDIDLQFKIDTINSKFENMSKVELIDFLVDQYGNQIGEKQHLKNTDYGIIKTQLDLVDKDIGNSNLGGILWPILGMIWLILGYISFYNGEFDMFKFGYIIFGFLKIMMGFFYLYRSSELKKKKVILETILFLNLQA</sequence>
<feature type="transmembrane region" description="Helical" evidence="1">
    <location>
        <begin position="73"/>
        <end position="91"/>
    </location>
</feature>
<evidence type="ECO:0000256" key="1">
    <source>
        <dbReference type="SAM" id="Phobius"/>
    </source>
</evidence>
<keyword evidence="1" id="KW-0472">Membrane</keyword>
<feature type="transmembrane region" description="Helical" evidence="1">
    <location>
        <begin position="97"/>
        <end position="118"/>
    </location>
</feature>
<dbReference type="EMBL" id="PVTR01000007">
    <property type="protein sequence ID" value="PRY87093.1"/>
    <property type="molecule type" value="Genomic_DNA"/>
</dbReference>
<keyword evidence="1" id="KW-1133">Transmembrane helix</keyword>
<comment type="caution">
    <text evidence="2">The sequence shown here is derived from an EMBL/GenBank/DDBJ whole genome shotgun (WGS) entry which is preliminary data.</text>
</comment>
<organism evidence="2 3">
    <name type="scientific">Mongoliibacter ruber</name>
    <dbReference type="NCBI Taxonomy" id="1750599"/>
    <lineage>
        <taxon>Bacteria</taxon>
        <taxon>Pseudomonadati</taxon>
        <taxon>Bacteroidota</taxon>
        <taxon>Cytophagia</taxon>
        <taxon>Cytophagales</taxon>
        <taxon>Cyclobacteriaceae</taxon>
        <taxon>Mongoliibacter</taxon>
    </lineage>
</organism>
<evidence type="ECO:0000313" key="2">
    <source>
        <dbReference type="EMBL" id="PRY87093.1"/>
    </source>
</evidence>
<dbReference type="Proteomes" id="UP000238157">
    <property type="component" value="Unassembled WGS sequence"/>
</dbReference>
<protein>
    <submittedName>
        <fullName evidence="2">Uncharacterized protein</fullName>
    </submittedName>
</protein>
<reference evidence="2 3" key="1">
    <citation type="submission" date="2018-03" db="EMBL/GenBank/DDBJ databases">
        <title>Genomic Encyclopedia of Archaeal and Bacterial Type Strains, Phase II (KMG-II): from individual species to whole genera.</title>
        <authorList>
            <person name="Goeker M."/>
        </authorList>
    </citation>
    <scope>NUCLEOTIDE SEQUENCE [LARGE SCALE GENOMIC DNA]</scope>
    <source>
        <strain evidence="2 3">DSM 27929</strain>
    </source>
</reference>
<name>A0A2T0WK57_9BACT</name>